<accession>A0A518BH15</accession>
<dbReference type="CDD" id="cd00386">
    <property type="entry name" value="Heme_Cu_Oxidase_III_like"/>
    <property type="match status" value="1"/>
</dbReference>
<dbReference type="EMBL" id="CP036287">
    <property type="protein sequence ID" value="QDU66278.1"/>
    <property type="molecule type" value="Genomic_DNA"/>
</dbReference>
<dbReference type="AlphaFoldDB" id="A0A518BH15"/>
<evidence type="ECO:0000259" key="8">
    <source>
        <dbReference type="PROSITE" id="PS50253"/>
    </source>
</evidence>
<dbReference type="SUPFAM" id="SSF81452">
    <property type="entry name" value="Cytochrome c oxidase subunit III-like"/>
    <property type="match status" value="1"/>
</dbReference>
<protein>
    <submittedName>
        <fullName evidence="9">Cytochrome c oxidase subunit 3</fullName>
        <ecNumber evidence="9">1.9.3.1</ecNumber>
    </submittedName>
</protein>
<evidence type="ECO:0000256" key="1">
    <source>
        <dbReference type="ARBA" id="ARBA00004141"/>
    </source>
</evidence>
<keyword evidence="3 6" id="KW-0812">Transmembrane</keyword>
<evidence type="ECO:0000256" key="7">
    <source>
        <dbReference type="SAM" id="Phobius"/>
    </source>
</evidence>
<dbReference type="InterPro" id="IPR035973">
    <property type="entry name" value="Cyt_c_oxidase_su3-like_sf"/>
</dbReference>
<keyword evidence="9" id="KW-0560">Oxidoreductase</keyword>
<keyword evidence="10" id="KW-1185">Reference proteome</keyword>
<evidence type="ECO:0000256" key="6">
    <source>
        <dbReference type="RuleBase" id="RU003376"/>
    </source>
</evidence>
<evidence type="ECO:0000256" key="4">
    <source>
        <dbReference type="ARBA" id="ARBA00022989"/>
    </source>
</evidence>
<keyword evidence="5 7" id="KW-0472">Membrane</keyword>
<comment type="similarity">
    <text evidence="2 6">Belongs to the cytochrome c oxidase subunit 3 family.</text>
</comment>
<feature type="transmembrane region" description="Helical" evidence="7">
    <location>
        <begin position="39"/>
        <end position="63"/>
    </location>
</feature>
<feature type="transmembrane region" description="Helical" evidence="7">
    <location>
        <begin position="146"/>
        <end position="170"/>
    </location>
</feature>
<feature type="transmembrane region" description="Helical" evidence="7">
    <location>
        <begin position="69"/>
        <end position="94"/>
    </location>
</feature>
<dbReference type="RefSeq" id="WP_145063722.1">
    <property type="nucleotide sequence ID" value="NZ_CP036287.1"/>
</dbReference>
<reference evidence="9 10" key="1">
    <citation type="submission" date="2019-02" db="EMBL/GenBank/DDBJ databases">
        <title>Deep-cultivation of Planctomycetes and their phenomic and genomic characterization uncovers novel biology.</title>
        <authorList>
            <person name="Wiegand S."/>
            <person name="Jogler M."/>
            <person name="Boedeker C."/>
            <person name="Pinto D."/>
            <person name="Vollmers J."/>
            <person name="Rivas-Marin E."/>
            <person name="Kohn T."/>
            <person name="Peeters S.H."/>
            <person name="Heuer A."/>
            <person name="Rast P."/>
            <person name="Oberbeckmann S."/>
            <person name="Bunk B."/>
            <person name="Jeske O."/>
            <person name="Meyerdierks A."/>
            <person name="Storesund J.E."/>
            <person name="Kallscheuer N."/>
            <person name="Luecker S."/>
            <person name="Lage O.M."/>
            <person name="Pohl T."/>
            <person name="Merkel B.J."/>
            <person name="Hornburger P."/>
            <person name="Mueller R.-W."/>
            <person name="Bruemmer F."/>
            <person name="Labrenz M."/>
            <person name="Spormann A.M."/>
            <person name="Op den Camp H."/>
            <person name="Overmann J."/>
            <person name="Amann R."/>
            <person name="Jetten M.S.M."/>
            <person name="Mascher T."/>
            <person name="Medema M.H."/>
            <person name="Devos D.P."/>
            <person name="Kaster A.-K."/>
            <person name="Ovreas L."/>
            <person name="Rohde M."/>
            <person name="Galperin M.Y."/>
            <person name="Jogler C."/>
        </authorList>
    </citation>
    <scope>NUCLEOTIDE SEQUENCE [LARGE SCALE GENOMIC DNA]</scope>
    <source>
        <strain evidence="9 10">Pla133</strain>
    </source>
</reference>
<dbReference type="GO" id="GO:0019646">
    <property type="term" value="P:aerobic electron transport chain"/>
    <property type="evidence" value="ECO:0007669"/>
    <property type="project" value="InterPro"/>
</dbReference>
<dbReference type="Pfam" id="PF00510">
    <property type="entry name" value="COX3"/>
    <property type="match status" value="1"/>
</dbReference>
<dbReference type="Gene3D" id="1.20.120.80">
    <property type="entry name" value="Cytochrome c oxidase, subunit III, four-helix bundle"/>
    <property type="match status" value="1"/>
</dbReference>
<name>A0A518BH15_9BACT</name>
<proteinExistence type="inferred from homology"/>
<feature type="transmembrane region" description="Helical" evidence="7">
    <location>
        <begin position="106"/>
        <end position="126"/>
    </location>
</feature>
<gene>
    <name evidence="9" type="primary">ctaE_2</name>
    <name evidence="9" type="ORF">Pla133_13450</name>
</gene>
<comment type="subcellular location">
    <subcellularLocation>
        <location evidence="6">Cell membrane</location>
        <topology evidence="6">Multi-pass membrane protein</topology>
    </subcellularLocation>
    <subcellularLocation>
        <location evidence="1">Membrane</location>
        <topology evidence="1">Multi-pass membrane protein</topology>
    </subcellularLocation>
</comment>
<dbReference type="InterPro" id="IPR024791">
    <property type="entry name" value="Cyt_c/ubiquinol_Oxase_su3"/>
</dbReference>
<dbReference type="GO" id="GO:0004129">
    <property type="term" value="F:cytochrome-c oxidase activity"/>
    <property type="evidence" value="ECO:0007669"/>
    <property type="project" value="InterPro"/>
</dbReference>
<feature type="domain" description="Heme-copper oxidase subunit III family profile" evidence="8">
    <location>
        <begin position="35"/>
        <end position="212"/>
    </location>
</feature>
<dbReference type="PANTHER" id="PTHR11403">
    <property type="entry name" value="CYTOCHROME C OXIDASE SUBUNIT III"/>
    <property type="match status" value="1"/>
</dbReference>
<evidence type="ECO:0000256" key="5">
    <source>
        <dbReference type="ARBA" id="ARBA00023136"/>
    </source>
</evidence>
<dbReference type="GO" id="GO:0016491">
    <property type="term" value="F:oxidoreductase activity"/>
    <property type="evidence" value="ECO:0007669"/>
    <property type="project" value="UniProtKB-KW"/>
</dbReference>
<dbReference type="PANTHER" id="PTHR11403:SF10">
    <property type="entry name" value="CYTOCHROME C OXIDASE"/>
    <property type="match status" value="1"/>
</dbReference>
<feature type="transmembrane region" description="Helical" evidence="7">
    <location>
        <begin position="191"/>
        <end position="210"/>
    </location>
</feature>
<keyword evidence="4 7" id="KW-1133">Transmembrane helix</keyword>
<dbReference type="Proteomes" id="UP000316921">
    <property type="component" value="Chromosome"/>
</dbReference>
<dbReference type="EC" id="1.9.3.1" evidence="9"/>
<dbReference type="InterPro" id="IPR000298">
    <property type="entry name" value="Cyt_c_oxidase-like_su3"/>
</dbReference>
<dbReference type="KEGG" id="pbap:Pla133_13450"/>
<sequence>MVFLQLRPTGSYDLKSDDLEAIRRAGDQSKGVGTLGVKLFLASLSFLFGASILLYLVVLLPAAPPEQPVLPVVGLGLALSTMVMLASSFTYWLALRAIGEDDRQAFRRMMTWTLVLGLGFMASQGYNWWELVASGLPLDASNRYSALFLVMTVLHALHVVGGLIPLAVVTAKARRGEYTAKSHEGATNVSLYWHFLDVVWLLMLVAIVIATA</sequence>
<evidence type="ECO:0000256" key="3">
    <source>
        <dbReference type="ARBA" id="ARBA00022692"/>
    </source>
</evidence>
<evidence type="ECO:0000313" key="10">
    <source>
        <dbReference type="Proteomes" id="UP000316921"/>
    </source>
</evidence>
<evidence type="ECO:0000256" key="2">
    <source>
        <dbReference type="ARBA" id="ARBA00010581"/>
    </source>
</evidence>
<dbReference type="PROSITE" id="PS50253">
    <property type="entry name" value="COX3"/>
    <property type="match status" value="1"/>
</dbReference>
<organism evidence="9 10">
    <name type="scientific">Engelhardtia mirabilis</name>
    <dbReference type="NCBI Taxonomy" id="2528011"/>
    <lineage>
        <taxon>Bacteria</taxon>
        <taxon>Pseudomonadati</taxon>
        <taxon>Planctomycetota</taxon>
        <taxon>Planctomycetia</taxon>
        <taxon>Planctomycetia incertae sedis</taxon>
        <taxon>Engelhardtia</taxon>
    </lineage>
</organism>
<dbReference type="InterPro" id="IPR013833">
    <property type="entry name" value="Cyt_c_oxidase_su3_a-hlx"/>
</dbReference>
<evidence type="ECO:0000313" key="9">
    <source>
        <dbReference type="EMBL" id="QDU66278.1"/>
    </source>
</evidence>
<dbReference type="GO" id="GO:0005886">
    <property type="term" value="C:plasma membrane"/>
    <property type="evidence" value="ECO:0007669"/>
    <property type="project" value="UniProtKB-SubCell"/>
</dbReference>